<keyword evidence="1" id="KW-1133">Transmembrane helix</keyword>
<sequence length="809" mass="93259">MCSDGMVSFNSTCINICPKGTFLIQNKCERTCPSSHFIMQGQKGLVDGGNWKAYPVMMCLDNCPNNTAKVNNSCLTKCPDEQVLLNQSCVDTCPESHQFIAIRRNAMNKIPVCLQECPSNTFVDGRACVSYCPSDKYVENFTCVLNCSEYVPLQCEYSKCNTEPDYRNTFFFDNGKGTCISKCPDKHIQYNLQCVRFCHQTPLKYLLNDTCVEQCPSNVSYGEDKKCVEECPQNTYLDGNVCTDHCSSNLIPVEGKCYESCPRSHPFQYEFEKRLTYWRTKTMIWCKKACPHNTLSYNFHCVKKCPVNLFTFNESCIRNCPPSHPFSFTNRAGLVSCVDKQPERTFRLNESYFESCPRDNKFVLNGTCLSLCPVEQPYAIEALIFNRPRNVCVESCVNNTLALNKSCVSRCPKDFYIFNEECRQTCPHSAHITYFTSRNYSDPPWDLTTHQEDATFCTSMCHSSKNELAHEISSCLYKSDNRVDLLLKSCSDKFPSSNIEFKLRKCSLKRMYELNNTFFTVCPNRFVYSGKFCASECDAEYQYLAPKTRMCLKACSNQLLKYRNECIEICPTKTRIINTECKDISKCPEHLPISLQRKEGTYCLNECPSKYYLDERTCVDKCNGKKVVNRRCTATCPISHPFEKKSYILNDIPVCYDSCPGNEIGDMQTFKCIDKYECKSYVFDRKCHEKCPDSTFGYKSSTNSEKGCEYIYKIKIAIAFAVILPCLTTVIFVLFVCIEEHTLKEKFTQHMQPWFQRNETAVTYMYHPREHVAGFEIEEVNNEHVEQLAEENTCLLSSDYEMRDFDNQH</sequence>
<keyword evidence="1" id="KW-0472">Membrane</keyword>
<keyword evidence="3" id="KW-1185">Reference proteome</keyword>
<keyword evidence="1" id="KW-0812">Transmembrane</keyword>
<gene>
    <name evidence="2" type="ORF">FSP39_012516</name>
</gene>
<comment type="caution">
    <text evidence="2">The sequence shown here is derived from an EMBL/GenBank/DDBJ whole genome shotgun (WGS) entry which is preliminary data.</text>
</comment>
<accession>A0AA88Y8C7</accession>
<evidence type="ECO:0000313" key="2">
    <source>
        <dbReference type="EMBL" id="KAK3099957.1"/>
    </source>
</evidence>
<dbReference type="Proteomes" id="UP001186944">
    <property type="component" value="Unassembled WGS sequence"/>
</dbReference>
<reference evidence="2" key="1">
    <citation type="submission" date="2019-08" db="EMBL/GenBank/DDBJ databases">
        <title>The improved chromosome-level genome for the pearl oyster Pinctada fucata martensii using PacBio sequencing and Hi-C.</title>
        <authorList>
            <person name="Zheng Z."/>
        </authorList>
    </citation>
    <scope>NUCLEOTIDE SEQUENCE</scope>
    <source>
        <strain evidence="2">ZZ-2019</strain>
        <tissue evidence="2">Adductor muscle</tissue>
    </source>
</reference>
<dbReference type="EMBL" id="VSWD01000006">
    <property type="protein sequence ID" value="KAK3099957.1"/>
    <property type="molecule type" value="Genomic_DNA"/>
</dbReference>
<protein>
    <submittedName>
        <fullName evidence="2">Uncharacterized protein</fullName>
    </submittedName>
</protein>
<evidence type="ECO:0000313" key="3">
    <source>
        <dbReference type="Proteomes" id="UP001186944"/>
    </source>
</evidence>
<feature type="transmembrane region" description="Helical" evidence="1">
    <location>
        <begin position="716"/>
        <end position="738"/>
    </location>
</feature>
<dbReference type="AlphaFoldDB" id="A0AA88Y8C7"/>
<evidence type="ECO:0000256" key="1">
    <source>
        <dbReference type="SAM" id="Phobius"/>
    </source>
</evidence>
<dbReference type="Gene3D" id="2.10.220.10">
    <property type="entry name" value="Hormone Receptor, Insulin-like Growth Factor Receptor 1, Chain A, domain 2"/>
    <property type="match status" value="1"/>
</dbReference>
<dbReference type="SUPFAM" id="SSF57184">
    <property type="entry name" value="Growth factor receptor domain"/>
    <property type="match status" value="2"/>
</dbReference>
<name>A0AA88Y8C7_PINIB</name>
<dbReference type="InterPro" id="IPR009030">
    <property type="entry name" value="Growth_fac_rcpt_cys_sf"/>
</dbReference>
<proteinExistence type="predicted"/>
<organism evidence="2 3">
    <name type="scientific">Pinctada imbricata</name>
    <name type="common">Atlantic pearl-oyster</name>
    <name type="synonym">Pinctada martensii</name>
    <dbReference type="NCBI Taxonomy" id="66713"/>
    <lineage>
        <taxon>Eukaryota</taxon>
        <taxon>Metazoa</taxon>
        <taxon>Spiralia</taxon>
        <taxon>Lophotrochozoa</taxon>
        <taxon>Mollusca</taxon>
        <taxon>Bivalvia</taxon>
        <taxon>Autobranchia</taxon>
        <taxon>Pteriomorphia</taxon>
        <taxon>Pterioida</taxon>
        <taxon>Pterioidea</taxon>
        <taxon>Pteriidae</taxon>
        <taxon>Pinctada</taxon>
    </lineage>
</organism>